<comment type="caution">
    <text evidence="2">The sequence shown here is derived from an EMBL/GenBank/DDBJ whole genome shotgun (WGS) entry which is preliminary data.</text>
</comment>
<dbReference type="EMBL" id="BJCL01000014">
    <property type="protein sequence ID" value="GCL65234.1"/>
    <property type="molecule type" value="Genomic_DNA"/>
</dbReference>
<feature type="transmembrane region" description="Helical" evidence="1">
    <location>
        <begin position="204"/>
        <end position="225"/>
    </location>
</feature>
<accession>A0A480AUK7</accession>
<dbReference type="AlphaFoldDB" id="A0A480AUK7"/>
<dbReference type="Pfam" id="PF12679">
    <property type="entry name" value="ABC2_membrane_2"/>
    <property type="match status" value="1"/>
</dbReference>
<sequence length="478" mass="50938">MRQLLLIAGAEWRCWQRARLALGAGLLLAALLVATTVVTTLRMQAEAAARARHQAAAEAAFLAQPDRHPHRMVHYGHYVFRTPPPLALFDPGLDPVTGQSVFLEGHRQNTAMFAAASASADLGGFSALSPALVYQLFAPLLLLLLGHGVVVREREAGTLATLLAQGMHGRLLLAGKGLALLAAVLLLLLPLAVSALLAVRAGEAPLAAAALVAAYGLYLVVWGALALLASALLRRRAAVLATLATLWIALTLVLPALAVARAAQAAPMAGTLETDLAMRADLRRLGDGHNANDPAFARLRADLLAKHGVQRAEDLPVNLRGVVAQVSEQRLTDTLNTYASARMAVETRQAAALAAHGWLTPLLAVAEASRAVAGTDLVHHHRFLQQAEALRYAFVQGLNKVHAEALSYSDDIRRSSDAQAEQRTRVAAAHWQLLGRFQFTADAAERRTAQAAPQWQMLGLWCVLLVAALGWAGGRLRP</sequence>
<dbReference type="Proteomes" id="UP000301751">
    <property type="component" value="Unassembled WGS sequence"/>
</dbReference>
<dbReference type="RefSeq" id="WP_137734944.1">
    <property type="nucleotide sequence ID" value="NZ_BJCL01000014.1"/>
</dbReference>
<dbReference type="GO" id="GO:0005886">
    <property type="term" value="C:plasma membrane"/>
    <property type="evidence" value="ECO:0007669"/>
    <property type="project" value="UniProtKB-SubCell"/>
</dbReference>
<feature type="transmembrane region" description="Helical" evidence="1">
    <location>
        <begin position="20"/>
        <end position="41"/>
    </location>
</feature>
<keyword evidence="1" id="KW-1133">Transmembrane helix</keyword>
<dbReference type="PANTHER" id="PTHR43471">
    <property type="entry name" value="ABC TRANSPORTER PERMEASE"/>
    <property type="match status" value="1"/>
</dbReference>
<keyword evidence="1" id="KW-0812">Transmembrane</keyword>
<evidence type="ECO:0000256" key="1">
    <source>
        <dbReference type="SAM" id="Phobius"/>
    </source>
</evidence>
<protein>
    <submittedName>
        <fullName evidence="2">ABC transporter permease</fullName>
    </submittedName>
</protein>
<dbReference type="PANTHER" id="PTHR43471:SF1">
    <property type="entry name" value="ABC TRANSPORTER PERMEASE PROTEIN NOSY-RELATED"/>
    <property type="match status" value="1"/>
</dbReference>
<dbReference type="OrthoDB" id="184009at2"/>
<feature type="transmembrane region" description="Helical" evidence="1">
    <location>
        <begin position="237"/>
        <end position="258"/>
    </location>
</feature>
<dbReference type="Pfam" id="PF12040">
    <property type="entry name" value="DUF3526"/>
    <property type="match status" value="1"/>
</dbReference>
<organism evidence="2 3">
    <name type="scientific">Pseudaquabacterium pictum</name>
    <dbReference type="NCBI Taxonomy" id="2315236"/>
    <lineage>
        <taxon>Bacteria</taxon>
        <taxon>Pseudomonadati</taxon>
        <taxon>Pseudomonadota</taxon>
        <taxon>Betaproteobacteria</taxon>
        <taxon>Burkholderiales</taxon>
        <taxon>Sphaerotilaceae</taxon>
        <taxon>Pseudaquabacterium</taxon>
    </lineage>
</organism>
<evidence type="ECO:0000313" key="2">
    <source>
        <dbReference type="EMBL" id="GCL65234.1"/>
    </source>
</evidence>
<evidence type="ECO:0000313" key="3">
    <source>
        <dbReference type="Proteomes" id="UP000301751"/>
    </source>
</evidence>
<keyword evidence="1" id="KW-0472">Membrane</keyword>
<proteinExistence type="predicted"/>
<dbReference type="InterPro" id="IPR021913">
    <property type="entry name" value="DUF3526"/>
</dbReference>
<feature type="transmembrane region" description="Helical" evidence="1">
    <location>
        <begin position="171"/>
        <end position="198"/>
    </location>
</feature>
<gene>
    <name evidence="2" type="ORF">AQPW35_43150</name>
</gene>
<reference evidence="3" key="1">
    <citation type="submission" date="2019-03" db="EMBL/GenBank/DDBJ databases">
        <title>Aquabacterium pictum sp.nov., the first bacteriochlorophyll a-containing freshwater bacterium in the genus Aquabacterium of the class Betaproteobacteria.</title>
        <authorList>
            <person name="Hirose S."/>
            <person name="Tank M."/>
            <person name="Hara E."/>
            <person name="Tamaki H."/>
            <person name="Takaichi S."/>
            <person name="Haruta S."/>
            <person name="Hanada S."/>
        </authorList>
    </citation>
    <scope>NUCLEOTIDE SEQUENCE [LARGE SCALE GENOMIC DNA]</scope>
    <source>
        <strain evidence="3">W35</strain>
    </source>
</reference>
<feature type="transmembrane region" description="Helical" evidence="1">
    <location>
        <begin position="132"/>
        <end position="151"/>
    </location>
</feature>
<keyword evidence="3" id="KW-1185">Reference proteome</keyword>
<dbReference type="GO" id="GO:0140359">
    <property type="term" value="F:ABC-type transporter activity"/>
    <property type="evidence" value="ECO:0007669"/>
    <property type="project" value="InterPro"/>
</dbReference>
<name>A0A480AUK7_9BURK</name>